<dbReference type="SUPFAM" id="SSF52788">
    <property type="entry name" value="Phosphotyrosine protein phosphatases I"/>
    <property type="match status" value="1"/>
</dbReference>
<dbReference type="PRINTS" id="PR00719">
    <property type="entry name" value="LMWPTPASE"/>
</dbReference>
<dbReference type="InterPro" id="IPR023485">
    <property type="entry name" value="Ptyr_pPase"/>
</dbReference>
<organism evidence="5 6">
    <name type="scientific">Clostridium moutaii</name>
    <dbReference type="NCBI Taxonomy" id="3240932"/>
    <lineage>
        <taxon>Bacteria</taxon>
        <taxon>Bacillati</taxon>
        <taxon>Bacillota</taxon>
        <taxon>Clostridia</taxon>
        <taxon>Eubacteriales</taxon>
        <taxon>Clostridiaceae</taxon>
        <taxon>Clostridium</taxon>
    </lineage>
</organism>
<comment type="similarity">
    <text evidence="1">Belongs to the low molecular weight phosphotyrosine protein phosphatase family.</text>
</comment>
<accession>A0ABV4BKK0</accession>
<name>A0ABV4BKK0_9CLOT</name>
<dbReference type="Proteomes" id="UP001564657">
    <property type="component" value="Unassembled WGS sequence"/>
</dbReference>
<dbReference type="Pfam" id="PF01451">
    <property type="entry name" value="LMWPc"/>
    <property type="match status" value="1"/>
</dbReference>
<dbReference type="PANTHER" id="PTHR11717">
    <property type="entry name" value="LOW MOLECULAR WEIGHT PROTEIN TYROSINE PHOSPHATASE"/>
    <property type="match status" value="1"/>
</dbReference>
<dbReference type="InterPro" id="IPR050438">
    <property type="entry name" value="LMW_PTPase"/>
</dbReference>
<dbReference type="PANTHER" id="PTHR11717:SF31">
    <property type="entry name" value="LOW MOLECULAR WEIGHT PROTEIN-TYROSINE-PHOSPHATASE ETP-RELATED"/>
    <property type="match status" value="1"/>
</dbReference>
<dbReference type="CDD" id="cd16344">
    <property type="entry name" value="LMWPAP"/>
    <property type="match status" value="1"/>
</dbReference>
<evidence type="ECO:0000313" key="5">
    <source>
        <dbReference type="EMBL" id="MEY7999319.1"/>
    </source>
</evidence>
<keyword evidence="6" id="KW-1185">Reference proteome</keyword>
<dbReference type="InterPro" id="IPR017867">
    <property type="entry name" value="Tyr_phospatase_low_mol_wt"/>
</dbReference>
<evidence type="ECO:0000256" key="1">
    <source>
        <dbReference type="ARBA" id="ARBA00011063"/>
    </source>
</evidence>
<reference evidence="5 6" key="1">
    <citation type="submission" date="2024-08" db="EMBL/GenBank/DDBJ databases">
        <title>Clostridium lapicellarii sp. nov., and Clostridium renhuaiense sp. nov., two species isolated from the mud in a fermentation cellar used for producing sauce-flavour Chinese liquors.</title>
        <authorList>
            <person name="Yang F."/>
            <person name="Wang H."/>
            <person name="Chen L.Q."/>
            <person name="Zhou N."/>
            <person name="Lu J.J."/>
            <person name="Pu X.X."/>
            <person name="Wan B."/>
            <person name="Wang L."/>
            <person name="Liu S.J."/>
        </authorList>
    </citation>
    <scope>NUCLEOTIDE SEQUENCE [LARGE SCALE GENOMIC DNA]</scope>
    <source>
        <strain evidence="5 6">MT-5</strain>
    </source>
</reference>
<protein>
    <submittedName>
        <fullName evidence="5">Low molecular weight protein arginine phosphatase</fullName>
    </submittedName>
</protein>
<feature type="domain" description="Phosphotyrosine protein phosphatase I" evidence="4">
    <location>
        <begin position="2"/>
        <end position="144"/>
    </location>
</feature>
<evidence type="ECO:0000259" key="4">
    <source>
        <dbReference type="SMART" id="SM00226"/>
    </source>
</evidence>
<keyword evidence="3" id="KW-0904">Protein phosphatase</keyword>
<evidence type="ECO:0000256" key="2">
    <source>
        <dbReference type="ARBA" id="ARBA00022801"/>
    </source>
</evidence>
<evidence type="ECO:0000256" key="3">
    <source>
        <dbReference type="ARBA" id="ARBA00022912"/>
    </source>
</evidence>
<proteinExistence type="inferred from homology"/>
<comment type="caution">
    <text evidence="5">The sequence shown here is derived from an EMBL/GenBank/DDBJ whole genome shotgun (WGS) entry which is preliminary data.</text>
</comment>
<keyword evidence="2" id="KW-0378">Hydrolase</keyword>
<sequence length="152" mass="17082">MKNILFVCTGNTCRSCMAEAIFNSMCDIIHIRASSAGMAVLDNSITSKNSALVIKKNINVDISNRRAVQVNEYMVENSTIILTMTSYIRNGLQKSFPKFRNKIYTLSEFVSLGEDIKDPFGKSIAEYEHTYSQLKNSILLLLNKLKEDTGIN</sequence>
<dbReference type="SMART" id="SM00226">
    <property type="entry name" value="LMWPc"/>
    <property type="match status" value="1"/>
</dbReference>
<gene>
    <name evidence="5" type="ORF">AB8U03_03755</name>
</gene>
<evidence type="ECO:0000313" key="6">
    <source>
        <dbReference type="Proteomes" id="UP001564657"/>
    </source>
</evidence>
<dbReference type="EMBL" id="JBGEWD010000002">
    <property type="protein sequence ID" value="MEY7999319.1"/>
    <property type="molecule type" value="Genomic_DNA"/>
</dbReference>
<dbReference type="InterPro" id="IPR036196">
    <property type="entry name" value="Ptyr_pPase_sf"/>
</dbReference>
<dbReference type="Gene3D" id="3.40.50.2300">
    <property type="match status" value="1"/>
</dbReference>
<dbReference type="RefSeq" id="WP_369703206.1">
    <property type="nucleotide sequence ID" value="NZ_JBGEWD010000002.1"/>
</dbReference>